<evidence type="ECO:0000259" key="1">
    <source>
        <dbReference type="Pfam" id="PF02371"/>
    </source>
</evidence>
<dbReference type="PANTHER" id="PTHR33055:SF3">
    <property type="entry name" value="PUTATIVE TRANSPOSASE FOR IS117-RELATED"/>
    <property type="match status" value="1"/>
</dbReference>
<dbReference type="EMBL" id="BJZV01000055">
    <property type="protein sequence ID" value="GEP12643.1"/>
    <property type="molecule type" value="Genomic_DNA"/>
</dbReference>
<dbReference type="Proteomes" id="UP000321750">
    <property type="component" value="Unassembled WGS sequence"/>
</dbReference>
<comment type="caution">
    <text evidence="2">The sequence shown here is derived from an EMBL/GenBank/DDBJ whole genome shotgun (WGS) entry which is preliminary data.</text>
</comment>
<gene>
    <name evidence="2" type="ORF">MGN01_44880</name>
</gene>
<dbReference type="GO" id="GO:0003677">
    <property type="term" value="F:DNA binding"/>
    <property type="evidence" value="ECO:0007669"/>
    <property type="project" value="InterPro"/>
</dbReference>
<proteinExistence type="predicted"/>
<sequence>MRFVAVQSAEKQASSLVFRTRDLLIRQRTQLINAIRRHLTKYGWIAPQGAAHVAVLDDLLDEEIAPSLPPAAVAMFRMMLDLLAGLDERIAGLDREIAQHACEDETAHRLMTIPVIGPITATALIALAPAAETFAKGRDFAAWLSLAPRQRSTGGMQKLGAISKMGERTLRRLLIIGGSSVVH</sequence>
<dbReference type="PANTHER" id="PTHR33055">
    <property type="entry name" value="TRANSPOSASE FOR INSERTION SEQUENCE ELEMENT IS1111A"/>
    <property type="match status" value="1"/>
</dbReference>
<dbReference type="GO" id="GO:0006313">
    <property type="term" value="P:DNA transposition"/>
    <property type="evidence" value="ECO:0007669"/>
    <property type="project" value="InterPro"/>
</dbReference>
<keyword evidence="3" id="KW-1185">Reference proteome</keyword>
<dbReference type="NCBIfam" id="NF033542">
    <property type="entry name" value="transpos_IS110"/>
    <property type="match status" value="1"/>
</dbReference>
<evidence type="ECO:0000313" key="2">
    <source>
        <dbReference type="EMBL" id="GEP12643.1"/>
    </source>
</evidence>
<protein>
    <recommendedName>
        <fullName evidence="1">Transposase IS116/IS110/IS902 C-terminal domain-containing protein</fullName>
    </recommendedName>
</protein>
<name>A0A512JRX8_9HYPH</name>
<feature type="domain" description="Transposase IS116/IS110/IS902 C-terminal" evidence="1">
    <location>
        <begin position="107"/>
        <end position="180"/>
    </location>
</feature>
<accession>A0A512JRX8</accession>
<organism evidence="2 3">
    <name type="scientific">Methylobacterium gnaphalii</name>
    <dbReference type="NCBI Taxonomy" id="1010610"/>
    <lineage>
        <taxon>Bacteria</taxon>
        <taxon>Pseudomonadati</taxon>
        <taxon>Pseudomonadota</taxon>
        <taxon>Alphaproteobacteria</taxon>
        <taxon>Hyphomicrobiales</taxon>
        <taxon>Methylobacteriaceae</taxon>
        <taxon>Methylobacterium</taxon>
    </lineage>
</organism>
<dbReference type="GO" id="GO:0004803">
    <property type="term" value="F:transposase activity"/>
    <property type="evidence" value="ECO:0007669"/>
    <property type="project" value="InterPro"/>
</dbReference>
<dbReference type="InterPro" id="IPR003346">
    <property type="entry name" value="Transposase_20"/>
</dbReference>
<dbReference type="Pfam" id="PF02371">
    <property type="entry name" value="Transposase_20"/>
    <property type="match status" value="1"/>
</dbReference>
<reference evidence="2 3" key="1">
    <citation type="submission" date="2019-07" db="EMBL/GenBank/DDBJ databases">
        <title>Whole genome shotgun sequence of Methylobacterium gnaphalii NBRC 107716.</title>
        <authorList>
            <person name="Hosoyama A."/>
            <person name="Uohara A."/>
            <person name="Ohji S."/>
            <person name="Ichikawa N."/>
        </authorList>
    </citation>
    <scope>NUCLEOTIDE SEQUENCE [LARGE SCALE GENOMIC DNA]</scope>
    <source>
        <strain evidence="2 3">NBRC 107716</strain>
    </source>
</reference>
<dbReference type="InterPro" id="IPR047650">
    <property type="entry name" value="Transpos_IS110"/>
</dbReference>
<evidence type="ECO:0000313" key="3">
    <source>
        <dbReference type="Proteomes" id="UP000321750"/>
    </source>
</evidence>
<dbReference type="AlphaFoldDB" id="A0A512JRX8"/>